<dbReference type="SUPFAM" id="SSF55961">
    <property type="entry name" value="Bet v1-like"/>
    <property type="match status" value="1"/>
</dbReference>
<dbReference type="EMBL" id="AUSU01003035">
    <property type="protein sequence ID" value="EPS67591.1"/>
    <property type="molecule type" value="Genomic_DNA"/>
</dbReference>
<dbReference type="Pfam" id="PF10604">
    <property type="entry name" value="Polyketide_cyc2"/>
    <property type="match status" value="1"/>
</dbReference>
<reference evidence="1 2" key="1">
    <citation type="journal article" date="2013" name="BMC Genomics">
        <title>The miniature genome of a carnivorous plant Genlisea aurea contains a low number of genes and short non-coding sequences.</title>
        <authorList>
            <person name="Leushkin E.V."/>
            <person name="Sutormin R.A."/>
            <person name="Nabieva E.R."/>
            <person name="Penin A.A."/>
            <person name="Kondrashov A.S."/>
            <person name="Logacheva M.D."/>
        </authorList>
    </citation>
    <scope>NUCLEOTIDE SEQUENCE [LARGE SCALE GENOMIC DNA]</scope>
</reference>
<protein>
    <recommendedName>
        <fullName evidence="3">Bet v I/Major latex protein domain-containing protein</fullName>
    </recommendedName>
</protein>
<dbReference type="Gene3D" id="3.30.530.20">
    <property type="match status" value="1"/>
</dbReference>
<dbReference type="CDD" id="cd07821">
    <property type="entry name" value="PYR_PYL_RCAR_like"/>
    <property type="match status" value="1"/>
</dbReference>
<dbReference type="AlphaFoldDB" id="S8CRU8"/>
<comment type="caution">
    <text evidence="1">The sequence shown here is derived from an EMBL/GenBank/DDBJ whole genome shotgun (WGS) entry which is preliminary data.</text>
</comment>
<organism evidence="1 2">
    <name type="scientific">Genlisea aurea</name>
    <dbReference type="NCBI Taxonomy" id="192259"/>
    <lineage>
        <taxon>Eukaryota</taxon>
        <taxon>Viridiplantae</taxon>
        <taxon>Streptophyta</taxon>
        <taxon>Embryophyta</taxon>
        <taxon>Tracheophyta</taxon>
        <taxon>Spermatophyta</taxon>
        <taxon>Magnoliopsida</taxon>
        <taxon>eudicotyledons</taxon>
        <taxon>Gunneridae</taxon>
        <taxon>Pentapetalae</taxon>
        <taxon>asterids</taxon>
        <taxon>lamiids</taxon>
        <taxon>Lamiales</taxon>
        <taxon>Lentibulariaceae</taxon>
        <taxon>Genlisea</taxon>
    </lineage>
</organism>
<keyword evidence="2" id="KW-1185">Reference proteome</keyword>
<dbReference type="Proteomes" id="UP000015453">
    <property type="component" value="Unassembled WGS sequence"/>
</dbReference>
<dbReference type="PANTHER" id="PTHR33789">
    <property type="entry name" value="LACHRYMATORY-FACTOR SYNTHASE"/>
    <property type="match status" value="1"/>
</dbReference>
<dbReference type="OrthoDB" id="1592664at2759"/>
<accession>S8CRU8</accession>
<sequence>MELEAAKSMWEGKATAVLRRSTPEFAWSLIENFFDLHSWLPSIRTCSRLDGGDGGALVRHCSSGEGGDAKWCYEKLVGMDPIEMRLSYAALDNNLGLRNYRSTMKVLDGGGDGGCRIEWSFSSDPIEGMKCEDMVDYLDASLRGMADNMEKAFLQSSNQNDVVFVL</sequence>
<name>S8CRU8_9LAMI</name>
<dbReference type="InterPro" id="IPR019587">
    <property type="entry name" value="Polyketide_cyclase/dehydratase"/>
</dbReference>
<evidence type="ECO:0008006" key="3">
    <source>
        <dbReference type="Google" id="ProtNLM"/>
    </source>
</evidence>
<evidence type="ECO:0000313" key="2">
    <source>
        <dbReference type="Proteomes" id="UP000015453"/>
    </source>
</evidence>
<dbReference type="PANTHER" id="PTHR33789:SF11">
    <property type="entry name" value="OS05G0202300 PROTEIN"/>
    <property type="match status" value="1"/>
</dbReference>
<proteinExistence type="predicted"/>
<dbReference type="InterPro" id="IPR023393">
    <property type="entry name" value="START-like_dom_sf"/>
</dbReference>
<evidence type="ECO:0000313" key="1">
    <source>
        <dbReference type="EMBL" id="EPS67591.1"/>
    </source>
</evidence>
<dbReference type="GO" id="GO:0004864">
    <property type="term" value="F:protein phosphatase inhibitor activity"/>
    <property type="evidence" value="ECO:0007669"/>
    <property type="project" value="UniProtKB-ARBA"/>
</dbReference>
<gene>
    <name evidence="1" type="ORF">M569_07185</name>
</gene>
<dbReference type="InterPro" id="IPR053249">
    <property type="entry name" value="LFS"/>
</dbReference>